<evidence type="ECO:0000313" key="1">
    <source>
        <dbReference type="EMBL" id="MBH8556897.1"/>
    </source>
</evidence>
<evidence type="ECO:0008006" key="3">
    <source>
        <dbReference type="Google" id="ProtNLM"/>
    </source>
</evidence>
<proteinExistence type="predicted"/>
<sequence length="139" mass="15811">MNSPFSIQLAYRPDLDLFTARWLTFHTLSTERAEYEAVLQAPEALGTPHWLLDVRRRPTTDPEAARWVTTDWLPRAAALVRPAYLRLAFLVAPVRAENLREDDELRAIMEAAYADTDTLALRTFTDEGAAVAWLLGRLD</sequence>
<comment type="caution">
    <text evidence="1">The sequence shown here is derived from an EMBL/GenBank/DDBJ whole genome shotgun (WGS) entry which is preliminary data.</text>
</comment>
<organism evidence="1 2">
    <name type="scientific">Hymenobacter negativus</name>
    <dbReference type="NCBI Taxonomy" id="2795026"/>
    <lineage>
        <taxon>Bacteria</taxon>
        <taxon>Pseudomonadati</taxon>
        <taxon>Bacteroidota</taxon>
        <taxon>Cytophagia</taxon>
        <taxon>Cytophagales</taxon>
        <taxon>Hymenobacteraceae</taxon>
        <taxon>Hymenobacter</taxon>
    </lineage>
</organism>
<dbReference type="EMBL" id="JAEDAE010000001">
    <property type="protein sequence ID" value="MBH8556897.1"/>
    <property type="molecule type" value="Genomic_DNA"/>
</dbReference>
<evidence type="ECO:0000313" key="2">
    <source>
        <dbReference type="Proteomes" id="UP000625631"/>
    </source>
</evidence>
<dbReference type="Proteomes" id="UP000625631">
    <property type="component" value="Unassembled WGS sequence"/>
</dbReference>
<protein>
    <recommendedName>
        <fullName evidence="3">STAS/SEC14 domain-containing protein</fullName>
    </recommendedName>
</protein>
<name>A0ABS0Q2N1_9BACT</name>
<keyword evidence="2" id="KW-1185">Reference proteome</keyword>
<accession>A0ABS0Q2N1</accession>
<gene>
    <name evidence="1" type="ORF">I7X13_02490</name>
</gene>
<reference evidence="1 2" key="1">
    <citation type="submission" date="2020-12" db="EMBL/GenBank/DDBJ databases">
        <title>Hymenobacter sp.</title>
        <authorList>
            <person name="Kim M.K."/>
        </authorList>
    </citation>
    <scope>NUCLEOTIDE SEQUENCE [LARGE SCALE GENOMIC DNA]</scope>
    <source>
        <strain evidence="1 2">BT442</strain>
    </source>
</reference>
<dbReference type="RefSeq" id="WP_198074218.1">
    <property type="nucleotide sequence ID" value="NZ_JAEDAE010000001.1"/>
</dbReference>